<accession>A0AAV1RDU3</accession>
<evidence type="ECO:0000313" key="1">
    <source>
        <dbReference type="EMBL" id="CAK7332501.1"/>
    </source>
</evidence>
<gene>
    <name evidence="1" type="ORF">DCAF_LOCUS9011</name>
</gene>
<organism evidence="1 2">
    <name type="scientific">Dovyalis caffra</name>
    <dbReference type="NCBI Taxonomy" id="77055"/>
    <lineage>
        <taxon>Eukaryota</taxon>
        <taxon>Viridiplantae</taxon>
        <taxon>Streptophyta</taxon>
        <taxon>Embryophyta</taxon>
        <taxon>Tracheophyta</taxon>
        <taxon>Spermatophyta</taxon>
        <taxon>Magnoliopsida</taxon>
        <taxon>eudicotyledons</taxon>
        <taxon>Gunneridae</taxon>
        <taxon>Pentapetalae</taxon>
        <taxon>rosids</taxon>
        <taxon>fabids</taxon>
        <taxon>Malpighiales</taxon>
        <taxon>Salicaceae</taxon>
        <taxon>Flacourtieae</taxon>
        <taxon>Dovyalis</taxon>
    </lineage>
</organism>
<sequence>MVEGTRLQELDESLLLRWRKLNNAKRTRLNKSIDELKSLIGGLSVQYRKMLSSKNVEETSQFNQRDIGDKRNTHFSYGSSHKLDFPKFDGKDFEVKSATSQLSERALQWHQGYVKLHGLATYEDWKMYIRSMRPRFGL</sequence>
<keyword evidence="2" id="KW-1185">Reference proteome</keyword>
<evidence type="ECO:0000313" key="2">
    <source>
        <dbReference type="Proteomes" id="UP001314170"/>
    </source>
</evidence>
<dbReference type="EMBL" id="CAWUPB010000913">
    <property type="protein sequence ID" value="CAK7332501.1"/>
    <property type="molecule type" value="Genomic_DNA"/>
</dbReference>
<comment type="caution">
    <text evidence="1">The sequence shown here is derived from an EMBL/GenBank/DDBJ whole genome shotgun (WGS) entry which is preliminary data.</text>
</comment>
<proteinExistence type="predicted"/>
<dbReference type="Proteomes" id="UP001314170">
    <property type="component" value="Unassembled WGS sequence"/>
</dbReference>
<name>A0AAV1RDU3_9ROSI</name>
<reference evidence="1 2" key="1">
    <citation type="submission" date="2024-01" db="EMBL/GenBank/DDBJ databases">
        <authorList>
            <person name="Waweru B."/>
        </authorList>
    </citation>
    <scope>NUCLEOTIDE SEQUENCE [LARGE SCALE GENOMIC DNA]</scope>
</reference>
<protein>
    <submittedName>
        <fullName evidence="1">Uncharacterized protein</fullName>
    </submittedName>
</protein>
<dbReference type="AlphaFoldDB" id="A0AAV1RDU3"/>